<evidence type="ECO:0000256" key="1">
    <source>
        <dbReference type="SAM" id="MobiDB-lite"/>
    </source>
</evidence>
<feature type="region of interest" description="Disordered" evidence="1">
    <location>
        <begin position="1"/>
        <end position="36"/>
    </location>
</feature>
<feature type="domain" description="Tyrosine specific protein phosphatases" evidence="3">
    <location>
        <begin position="266"/>
        <end position="336"/>
    </location>
</feature>
<accession>A0A0K0EYV3</accession>
<dbReference type="Pfam" id="PF00102">
    <property type="entry name" value="Y_phosphatase"/>
    <property type="match status" value="1"/>
</dbReference>
<feature type="compositionally biased region" description="Basic residues" evidence="1">
    <location>
        <begin position="1"/>
        <end position="20"/>
    </location>
</feature>
<evidence type="ECO:0000313" key="4">
    <source>
        <dbReference type="Proteomes" id="UP000035680"/>
    </source>
</evidence>
<evidence type="ECO:0000259" key="3">
    <source>
        <dbReference type="PROSITE" id="PS50056"/>
    </source>
</evidence>
<dbReference type="InterPro" id="IPR000387">
    <property type="entry name" value="Tyr_Pase_dom"/>
</dbReference>
<feature type="domain" description="Tyrosine-protein phosphatase" evidence="2">
    <location>
        <begin position="96"/>
        <end position="345"/>
    </location>
</feature>
<dbReference type="PANTHER" id="PTHR46163">
    <property type="entry name" value="TYROSINE-PROTEIN PHOSPHATASE-RELATED"/>
    <property type="match status" value="1"/>
</dbReference>
<dbReference type="Gene3D" id="3.90.190.10">
    <property type="entry name" value="Protein tyrosine phosphatase superfamily"/>
    <property type="match status" value="1"/>
</dbReference>
<reference evidence="4" key="1">
    <citation type="submission" date="2014-07" db="EMBL/GenBank/DDBJ databases">
        <authorList>
            <person name="Martin A.A"/>
            <person name="De Silva N."/>
        </authorList>
    </citation>
    <scope>NUCLEOTIDE SEQUENCE</scope>
</reference>
<dbReference type="GO" id="GO:0004725">
    <property type="term" value="F:protein tyrosine phosphatase activity"/>
    <property type="evidence" value="ECO:0007669"/>
    <property type="project" value="InterPro"/>
</dbReference>
<dbReference type="PRINTS" id="PR00700">
    <property type="entry name" value="PRTYPHPHTASE"/>
</dbReference>
<dbReference type="STRING" id="75913.A0A0K0EYV3"/>
<dbReference type="WBParaSite" id="SVE_0171200.1">
    <property type="protein sequence ID" value="SVE_0171200.1"/>
    <property type="gene ID" value="SVE_0171200"/>
</dbReference>
<protein>
    <submittedName>
        <fullName evidence="5">Protein-tyrosine phosphatase</fullName>
    </submittedName>
</protein>
<sequence length="375" mass="43247">MIRNNKRKQGGRKRPGRKTKNRTEDNTCINGETVDDRDMEKTNDKKIACLDMTTQDQGGSDTLQKEKSTQAVCIKTEGAVLREFINGLSKYTIQQIYKEYSDLKSMVFPEHTKVAFEQNMTKNRFKDIVCCDQTRVVLYGESDYIHANFVCNKIPSDKIICCQAPMESTVIEFWRMIIQEKIISITKLCQIMENNKPRCFQYWPVNVGQTLQFGNVIVKHLDTEQSDPSYALIRLQVIEELSKTNTAIEIINWIDWPDRFVPKNSNSILKLLRKLQTYKGGIIIHCSAGIGRTGTVTALHILMTKILAKQSFSVYEVVKTLRSQRPQSVQTDIQYLFIFKVIADYCLSKNVRTGDLQKFIQDYEMHLKTLNIPVD</sequence>
<dbReference type="InterPro" id="IPR016130">
    <property type="entry name" value="Tyr_Pase_AS"/>
</dbReference>
<dbReference type="InterPro" id="IPR000242">
    <property type="entry name" value="PTP_cat"/>
</dbReference>
<dbReference type="SUPFAM" id="SSF52799">
    <property type="entry name" value="(Phosphotyrosine protein) phosphatases II"/>
    <property type="match status" value="1"/>
</dbReference>
<dbReference type="AlphaFoldDB" id="A0A0K0EYV3"/>
<dbReference type="PROSITE" id="PS50056">
    <property type="entry name" value="TYR_PHOSPHATASE_2"/>
    <property type="match status" value="1"/>
</dbReference>
<dbReference type="InterPro" id="IPR003595">
    <property type="entry name" value="Tyr_Pase_cat"/>
</dbReference>
<dbReference type="InterPro" id="IPR052782">
    <property type="entry name" value="Oocyte-zygote_transition_reg"/>
</dbReference>
<dbReference type="SMART" id="SM00404">
    <property type="entry name" value="PTPc_motif"/>
    <property type="match status" value="1"/>
</dbReference>
<evidence type="ECO:0000313" key="5">
    <source>
        <dbReference type="WBParaSite" id="SVE_0171200.1"/>
    </source>
</evidence>
<dbReference type="SMART" id="SM00194">
    <property type="entry name" value="PTPc"/>
    <property type="match status" value="1"/>
</dbReference>
<evidence type="ECO:0000259" key="2">
    <source>
        <dbReference type="PROSITE" id="PS50055"/>
    </source>
</evidence>
<dbReference type="PROSITE" id="PS00383">
    <property type="entry name" value="TYR_PHOSPHATASE_1"/>
    <property type="match status" value="1"/>
</dbReference>
<dbReference type="Proteomes" id="UP000035680">
    <property type="component" value="Unassembled WGS sequence"/>
</dbReference>
<reference evidence="5" key="2">
    <citation type="submission" date="2015-08" db="UniProtKB">
        <authorList>
            <consortium name="WormBaseParasite"/>
        </authorList>
    </citation>
    <scope>IDENTIFICATION</scope>
</reference>
<dbReference type="PROSITE" id="PS50055">
    <property type="entry name" value="TYR_PHOSPHATASE_PTP"/>
    <property type="match status" value="1"/>
</dbReference>
<name>A0A0K0EYV3_STRVS</name>
<keyword evidence="4" id="KW-1185">Reference proteome</keyword>
<proteinExistence type="predicted"/>
<organism evidence="4 5">
    <name type="scientific">Strongyloides venezuelensis</name>
    <name type="common">Threadworm</name>
    <dbReference type="NCBI Taxonomy" id="75913"/>
    <lineage>
        <taxon>Eukaryota</taxon>
        <taxon>Metazoa</taxon>
        <taxon>Ecdysozoa</taxon>
        <taxon>Nematoda</taxon>
        <taxon>Chromadorea</taxon>
        <taxon>Rhabditida</taxon>
        <taxon>Tylenchina</taxon>
        <taxon>Panagrolaimomorpha</taxon>
        <taxon>Strongyloidoidea</taxon>
        <taxon>Strongyloididae</taxon>
        <taxon>Strongyloides</taxon>
    </lineage>
</organism>
<dbReference type="InterPro" id="IPR029021">
    <property type="entry name" value="Prot-tyrosine_phosphatase-like"/>
</dbReference>
<dbReference type="CDD" id="cd00047">
    <property type="entry name" value="PTPc"/>
    <property type="match status" value="1"/>
</dbReference>